<keyword evidence="3" id="KW-1185">Reference proteome</keyword>
<dbReference type="RefSeq" id="WP_337705914.1">
    <property type="nucleotide sequence ID" value="NZ_JBBEGM010000012.1"/>
</dbReference>
<reference evidence="2 3" key="1">
    <citation type="submission" date="2024-03" db="EMBL/GenBank/DDBJ databases">
        <title>Actinomycetospora sp. OC33-EN07, a novel actinomycete isolated from wild orchid (Aerides multiflora).</title>
        <authorList>
            <person name="Suriyachadkun C."/>
        </authorList>
    </citation>
    <scope>NUCLEOTIDE SEQUENCE [LARGE SCALE GENOMIC DNA]</scope>
    <source>
        <strain evidence="2 3">OC33-EN07</strain>
    </source>
</reference>
<evidence type="ECO:0000256" key="1">
    <source>
        <dbReference type="SAM" id="MobiDB-lite"/>
    </source>
</evidence>
<evidence type="ECO:0008006" key="4">
    <source>
        <dbReference type="Google" id="ProtNLM"/>
    </source>
</evidence>
<evidence type="ECO:0000313" key="3">
    <source>
        <dbReference type="Proteomes" id="UP001369736"/>
    </source>
</evidence>
<dbReference type="EMBL" id="JBBEGM010000012">
    <property type="protein sequence ID" value="MEJ2864551.1"/>
    <property type="molecule type" value="Genomic_DNA"/>
</dbReference>
<name>A0ABU8MBK4_9PSEU</name>
<dbReference type="Proteomes" id="UP001369736">
    <property type="component" value="Unassembled WGS sequence"/>
</dbReference>
<feature type="region of interest" description="Disordered" evidence="1">
    <location>
        <begin position="119"/>
        <end position="149"/>
    </location>
</feature>
<accession>A0ABU8MBK4</accession>
<proteinExistence type="predicted"/>
<organism evidence="2 3">
    <name type="scientific">Actinomycetospora flava</name>
    <dbReference type="NCBI Taxonomy" id="3129232"/>
    <lineage>
        <taxon>Bacteria</taxon>
        <taxon>Bacillati</taxon>
        <taxon>Actinomycetota</taxon>
        <taxon>Actinomycetes</taxon>
        <taxon>Pseudonocardiales</taxon>
        <taxon>Pseudonocardiaceae</taxon>
        <taxon>Actinomycetospora</taxon>
    </lineage>
</organism>
<sequence length="165" mass="17909">MSMIATAVPRPGSRGRRRAREWAEIRFAEHEVRTLWQTAAIRGGLGEKIFSPTGTFMAVPDVTAVHLGPPLRFTVRLRPTQIWEDATEAGRHMANGLGVANVRFTLLAPGWIEIQAPADPAGIDEPAEDTADATPDVADLPRPTRPLSPVVARALARGHRAPTSR</sequence>
<evidence type="ECO:0000313" key="2">
    <source>
        <dbReference type="EMBL" id="MEJ2864551.1"/>
    </source>
</evidence>
<protein>
    <recommendedName>
        <fullName evidence="4">DUF721 domain-containing protein</fullName>
    </recommendedName>
</protein>
<gene>
    <name evidence="2" type="ORF">WCD58_25575</name>
</gene>
<comment type="caution">
    <text evidence="2">The sequence shown here is derived from an EMBL/GenBank/DDBJ whole genome shotgun (WGS) entry which is preliminary data.</text>
</comment>